<dbReference type="AlphaFoldDB" id="A0A5M6HN15"/>
<evidence type="ECO:0000313" key="9">
    <source>
        <dbReference type="Proteomes" id="UP000323886"/>
    </source>
</evidence>
<dbReference type="Gene3D" id="3.60.120.10">
    <property type="entry name" value="Anthranilate synthase"/>
    <property type="match status" value="1"/>
</dbReference>
<dbReference type="Proteomes" id="UP000323886">
    <property type="component" value="Unassembled WGS sequence"/>
</dbReference>
<comment type="similarity">
    <text evidence="2">Belongs to the isochorismate synthase family.</text>
</comment>
<dbReference type="InterPro" id="IPR015890">
    <property type="entry name" value="Chorismate_C"/>
</dbReference>
<evidence type="ECO:0000313" key="8">
    <source>
        <dbReference type="EMBL" id="KAA5597215.1"/>
    </source>
</evidence>
<organism evidence="8 9">
    <name type="scientific">Blastochloris sulfoviridis</name>
    <dbReference type="NCBI Taxonomy" id="50712"/>
    <lineage>
        <taxon>Bacteria</taxon>
        <taxon>Pseudomonadati</taxon>
        <taxon>Pseudomonadota</taxon>
        <taxon>Alphaproteobacteria</taxon>
        <taxon>Hyphomicrobiales</taxon>
        <taxon>Blastochloridaceae</taxon>
        <taxon>Blastochloris</taxon>
    </lineage>
</organism>
<dbReference type="InterPro" id="IPR005801">
    <property type="entry name" value="ADC_synthase"/>
</dbReference>
<comment type="caution">
    <text evidence="8">The sequence shown here is derived from an EMBL/GenBank/DDBJ whole genome shotgun (WGS) entry which is preliminary data.</text>
</comment>
<accession>A0A5M6HN15</accession>
<evidence type="ECO:0000256" key="1">
    <source>
        <dbReference type="ARBA" id="ARBA00000799"/>
    </source>
</evidence>
<protein>
    <recommendedName>
        <fullName evidence="3">isochorismate synthase</fullName>
        <ecNumber evidence="3">5.4.4.2</ecNumber>
    </recommendedName>
    <alternativeName>
        <fullName evidence="5">Isochorismate mutase</fullName>
    </alternativeName>
</protein>
<gene>
    <name evidence="8" type="ORF">F1193_14790</name>
</gene>
<dbReference type="RefSeq" id="WP_150098574.1">
    <property type="nucleotide sequence ID" value="NZ_VWPL01000036.1"/>
</dbReference>
<name>A0A5M6HN15_9HYPH</name>
<reference evidence="8 9" key="1">
    <citation type="submission" date="2019-09" db="EMBL/GenBank/DDBJ databases">
        <title>Draft Whole-Genome sequence of Blastochloris sulfoviridis DSM 729.</title>
        <authorList>
            <person name="Meyer T.E."/>
            <person name="Kyndt J.A."/>
        </authorList>
    </citation>
    <scope>NUCLEOTIDE SEQUENCE [LARGE SCALE GENOMIC DNA]</scope>
    <source>
        <strain evidence="8 9">DSM 729</strain>
    </source>
</reference>
<dbReference type="EMBL" id="VWPL01000036">
    <property type="protein sequence ID" value="KAA5597215.1"/>
    <property type="molecule type" value="Genomic_DNA"/>
</dbReference>
<evidence type="ECO:0000256" key="4">
    <source>
        <dbReference type="ARBA" id="ARBA00023235"/>
    </source>
</evidence>
<keyword evidence="4 8" id="KW-0413">Isomerase</keyword>
<evidence type="ECO:0000256" key="2">
    <source>
        <dbReference type="ARBA" id="ARBA00005297"/>
    </source>
</evidence>
<evidence type="ECO:0000259" key="7">
    <source>
        <dbReference type="Pfam" id="PF00425"/>
    </source>
</evidence>
<feature type="domain" description="Chorismate-utilising enzyme C-terminal" evidence="7">
    <location>
        <begin position="175"/>
        <end position="418"/>
    </location>
</feature>
<dbReference type="InterPro" id="IPR004561">
    <property type="entry name" value="IsoChor_synthase"/>
</dbReference>
<keyword evidence="9" id="KW-1185">Reference proteome</keyword>
<evidence type="ECO:0000256" key="6">
    <source>
        <dbReference type="SAM" id="MobiDB-lite"/>
    </source>
</evidence>
<dbReference type="NCBIfam" id="TIGR00543">
    <property type="entry name" value="isochor_syn"/>
    <property type="match status" value="1"/>
</dbReference>
<evidence type="ECO:0000256" key="5">
    <source>
        <dbReference type="ARBA" id="ARBA00041564"/>
    </source>
</evidence>
<dbReference type="SUPFAM" id="SSF56322">
    <property type="entry name" value="ADC synthase"/>
    <property type="match status" value="1"/>
</dbReference>
<feature type="region of interest" description="Disordered" evidence="6">
    <location>
        <begin position="405"/>
        <end position="430"/>
    </location>
</feature>
<evidence type="ECO:0000256" key="3">
    <source>
        <dbReference type="ARBA" id="ARBA00012824"/>
    </source>
</evidence>
<sequence length="430" mass="44842">MSVALSSAYPLRLHSAAIEVAPLPPERLLALAGEPAAAFLAPDGEGNGGDAWVGIGAAHWLGEEPDAASALWAGLRDTSPEAPAPALLGALPFRPGESPDALWQGLMPGGLMLPERLYVQRGGRAWLRLTLPAHEAGSLSARLARARAALSALAAAETAPLPPFDTLDEGDAPGRYARAVTEAVARIRAGELVKVVLARRAAVAFESAPEPAAVLARLSAHHPGSVRYAWRCGGKTWLGATPESLVRQDGRRLRTEALAGTRTLERAAELLTSVKERHEHAIVVDAVRRAIAPLVEGLPEPCDPVIRPLRGLAHLHTPIEATLRADADFLSLVRALHPTPAVCGLPTGRAADLLAALEPEPRGLYAGPVVRMSADGTGHAVVALRGAVLEGRIATVPAGAGIVEGSDGEEELAETRTKQRTVLDAVRGGS</sequence>
<comment type="catalytic activity">
    <reaction evidence="1">
        <text>chorismate = isochorismate</text>
        <dbReference type="Rhea" id="RHEA:18985"/>
        <dbReference type="ChEBI" id="CHEBI:29748"/>
        <dbReference type="ChEBI" id="CHEBI:29780"/>
        <dbReference type="EC" id="5.4.4.2"/>
    </reaction>
</comment>
<dbReference type="PANTHER" id="PTHR42839:SF2">
    <property type="entry name" value="ISOCHORISMATE SYNTHASE ENTC"/>
    <property type="match status" value="1"/>
</dbReference>
<dbReference type="GO" id="GO:0008909">
    <property type="term" value="F:isochorismate synthase activity"/>
    <property type="evidence" value="ECO:0007669"/>
    <property type="project" value="UniProtKB-EC"/>
</dbReference>
<dbReference type="OrthoDB" id="9806579at2"/>
<dbReference type="Pfam" id="PF00425">
    <property type="entry name" value="Chorismate_bind"/>
    <property type="match status" value="1"/>
</dbReference>
<dbReference type="PANTHER" id="PTHR42839">
    <property type="entry name" value="ISOCHORISMATE SYNTHASE ENTC"/>
    <property type="match status" value="1"/>
</dbReference>
<proteinExistence type="inferred from homology"/>
<dbReference type="EC" id="5.4.4.2" evidence="3"/>